<feature type="compositionally biased region" description="Polar residues" evidence="1">
    <location>
        <begin position="1"/>
        <end position="11"/>
    </location>
</feature>
<dbReference type="EMBL" id="BAAAYU010000001">
    <property type="protein sequence ID" value="GAA3629608.1"/>
    <property type="molecule type" value="Genomic_DNA"/>
</dbReference>
<sequence length="110" mass="11328">MFARPNASSTAGYREVSASARSSSRSAAYSVIRNAAAISSRKDRSAISIDAPYVTPVTANRRITPTASIRSAAIVATAASASSSIVNPLNVSGAYASSNAMPEKLPIPRL</sequence>
<gene>
    <name evidence="2" type="ORF">GCM10022200_10380</name>
</gene>
<comment type="caution">
    <text evidence="2">The sequence shown here is derived from an EMBL/GenBank/DDBJ whole genome shotgun (WGS) entry which is preliminary data.</text>
</comment>
<evidence type="ECO:0000256" key="1">
    <source>
        <dbReference type="SAM" id="MobiDB-lite"/>
    </source>
</evidence>
<reference evidence="3" key="1">
    <citation type="journal article" date="2019" name="Int. J. Syst. Evol. Microbiol.">
        <title>The Global Catalogue of Microorganisms (GCM) 10K type strain sequencing project: providing services to taxonomists for standard genome sequencing and annotation.</title>
        <authorList>
            <consortium name="The Broad Institute Genomics Platform"/>
            <consortium name="The Broad Institute Genome Sequencing Center for Infectious Disease"/>
            <person name="Wu L."/>
            <person name="Ma J."/>
        </authorList>
    </citation>
    <scope>NUCLEOTIDE SEQUENCE [LARGE SCALE GENOMIC DNA]</scope>
    <source>
        <strain evidence="3">JCM 16544</strain>
    </source>
</reference>
<organism evidence="2 3">
    <name type="scientific">Microbacterium awajiense</name>
    <dbReference type="NCBI Taxonomy" id="415214"/>
    <lineage>
        <taxon>Bacteria</taxon>
        <taxon>Bacillati</taxon>
        <taxon>Actinomycetota</taxon>
        <taxon>Actinomycetes</taxon>
        <taxon>Micrococcales</taxon>
        <taxon>Microbacteriaceae</taxon>
        <taxon>Microbacterium</taxon>
    </lineage>
</organism>
<dbReference type="Proteomes" id="UP001501697">
    <property type="component" value="Unassembled WGS sequence"/>
</dbReference>
<protein>
    <submittedName>
        <fullName evidence="2">Uncharacterized protein</fullName>
    </submittedName>
</protein>
<feature type="compositionally biased region" description="Low complexity" evidence="1">
    <location>
        <begin position="17"/>
        <end position="27"/>
    </location>
</feature>
<accession>A0ABP7ACY5</accession>
<proteinExistence type="predicted"/>
<evidence type="ECO:0000313" key="3">
    <source>
        <dbReference type="Proteomes" id="UP001501697"/>
    </source>
</evidence>
<feature type="region of interest" description="Disordered" evidence="1">
    <location>
        <begin position="1"/>
        <end position="27"/>
    </location>
</feature>
<keyword evidence="3" id="KW-1185">Reference proteome</keyword>
<name>A0ABP7ACY5_9MICO</name>
<evidence type="ECO:0000313" key="2">
    <source>
        <dbReference type="EMBL" id="GAA3629608.1"/>
    </source>
</evidence>